<reference evidence="2 3" key="1">
    <citation type="submission" date="2016-05" db="EMBL/GenBank/DDBJ databases">
        <title>Compelete Genome Sequence of Bacteriochlorophyll-Synthesizing Bacterium Porphyrobacter neustonensis DSM 9434.</title>
        <authorList>
            <person name="Shi X.-L."/>
            <person name="Wu Y.-H."/>
            <person name="Cheng H."/>
            <person name="Xu L."/>
            <person name="Zhang X.-Q."/>
            <person name="Wang C.-S."/>
            <person name="Xu X.-W."/>
        </authorList>
    </citation>
    <scope>NUCLEOTIDE SEQUENCE [LARGE SCALE GENOMIC DNA]</scope>
    <source>
        <strain evidence="2 3">DSM 9434</strain>
    </source>
</reference>
<dbReference type="SMART" id="SM00905">
    <property type="entry name" value="FolB"/>
    <property type="match status" value="1"/>
</dbReference>
<dbReference type="GO" id="GO:0006760">
    <property type="term" value="P:folic acid-containing compound metabolic process"/>
    <property type="evidence" value="ECO:0007669"/>
    <property type="project" value="InterPro"/>
</dbReference>
<dbReference type="RefSeq" id="WP_068348383.1">
    <property type="nucleotide sequence ID" value="NZ_CP016033.1"/>
</dbReference>
<gene>
    <name evidence="2" type="ORF">A9D12_00050</name>
</gene>
<dbReference type="InterPro" id="IPR006157">
    <property type="entry name" value="FolB_dom"/>
</dbReference>
<dbReference type="GO" id="GO:0004150">
    <property type="term" value="F:dihydroneopterin aldolase activity"/>
    <property type="evidence" value="ECO:0007669"/>
    <property type="project" value="InterPro"/>
</dbReference>
<dbReference type="EMBL" id="CP016033">
    <property type="protein sequence ID" value="ANK11602.1"/>
    <property type="molecule type" value="Genomic_DNA"/>
</dbReference>
<evidence type="ECO:0000259" key="1">
    <source>
        <dbReference type="SMART" id="SM00905"/>
    </source>
</evidence>
<dbReference type="AlphaFoldDB" id="A0A192D0X3"/>
<evidence type="ECO:0000313" key="2">
    <source>
        <dbReference type="EMBL" id="ANK11602.1"/>
    </source>
</evidence>
<keyword evidence="3" id="KW-1185">Reference proteome</keyword>
<dbReference type="SUPFAM" id="SSF55620">
    <property type="entry name" value="Tetrahydrobiopterin biosynthesis enzymes-like"/>
    <property type="match status" value="1"/>
</dbReference>
<accession>A0A192D0X3</accession>
<dbReference type="InterPro" id="IPR043133">
    <property type="entry name" value="GTP-CH-I_C/QueF"/>
</dbReference>
<dbReference type="KEGG" id="pns:A9D12_00050"/>
<name>A0A192D0X3_9SPHN</name>
<protein>
    <recommendedName>
        <fullName evidence="1">Dihydroneopterin aldolase/epimerase domain-containing protein</fullName>
    </recommendedName>
</protein>
<dbReference type="OrthoDB" id="7594733at2"/>
<proteinExistence type="predicted"/>
<dbReference type="STRING" id="1112.A9D12_00050"/>
<dbReference type="Pfam" id="PF02152">
    <property type="entry name" value="FolB"/>
    <property type="match status" value="1"/>
</dbReference>
<organism evidence="2 3">
    <name type="scientific">Erythrobacter neustonensis</name>
    <dbReference type="NCBI Taxonomy" id="1112"/>
    <lineage>
        <taxon>Bacteria</taxon>
        <taxon>Pseudomonadati</taxon>
        <taxon>Pseudomonadota</taxon>
        <taxon>Alphaproteobacteria</taxon>
        <taxon>Sphingomonadales</taxon>
        <taxon>Erythrobacteraceae</taxon>
        <taxon>Erythrobacter/Porphyrobacter group</taxon>
        <taxon>Erythrobacter</taxon>
    </lineage>
</organism>
<dbReference type="Gene3D" id="3.30.1130.10">
    <property type="match status" value="1"/>
</dbReference>
<dbReference type="Proteomes" id="UP000078263">
    <property type="component" value="Chromosome"/>
</dbReference>
<evidence type="ECO:0000313" key="3">
    <source>
        <dbReference type="Proteomes" id="UP000078263"/>
    </source>
</evidence>
<feature type="domain" description="Dihydroneopterin aldolase/epimerase" evidence="1">
    <location>
        <begin position="7"/>
        <end position="118"/>
    </location>
</feature>
<sequence>MARTAAIELRDLALAVSIGTYGPGDVVPDAHVLDLTLTISPELVAIGADAMSLVFDYDPLIAQIARIARSRSFETQEYLLTLIARACTDYNEIAGVDLCLRKTPVLGGTGSLGVRLTLGGEDLARLRQADRL</sequence>